<proteinExistence type="predicted"/>
<protein>
    <submittedName>
        <fullName evidence="2">Uncharacterized protein</fullName>
    </submittedName>
</protein>
<dbReference type="EMBL" id="CACVAT010000640">
    <property type="protein sequence ID" value="CAA6830863.1"/>
    <property type="molecule type" value="Genomic_DNA"/>
</dbReference>
<evidence type="ECO:0000256" key="1">
    <source>
        <dbReference type="SAM" id="MobiDB-lite"/>
    </source>
</evidence>
<feature type="region of interest" description="Disordered" evidence="1">
    <location>
        <begin position="1"/>
        <end position="20"/>
    </location>
</feature>
<accession>A0A6S6UP96</accession>
<dbReference type="AlphaFoldDB" id="A0A6S6UP96"/>
<reference evidence="2" key="1">
    <citation type="submission" date="2020-01" db="EMBL/GenBank/DDBJ databases">
        <authorList>
            <person name="Meier V. D."/>
            <person name="Meier V D."/>
        </authorList>
    </citation>
    <scope>NUCLEOTIDE SEQUENCE</scope>
    <source>
        <strain evidence="2">HLG_WM_MAG_09</strain>
    </source>
</reference>
<organism evidence="2">
    <name type="scientific">uncultured Thiotrichaceae bacterium</name>
    <dbReference type="NCBI Taxonomy" id="298394"/>
    <lineage>
        <taxon>Bacteria</taxon>
        <taxon>Pseudomonadati</taxon>
        <taxon>Pseudomonadota</taxon>
        <taxon>Gammaproteobacteria</taxon>
        <taxon>Thiotrichales</taxon>
        <taxon>Thiotrichaceae</taxon>
        <taxon>environmental samples</taxon>
    </lineage>
</organism>
<gene>
    <name evidence="2" type="ORF">HELGO_WM27222</name>
</gene>
<name>A0A6S6UP96_9GAMM</name>
<feature type="compositionally biased region" description="Basic and acidic residues" evidence="1">
    <location>
        <begin position="11"/>
        <end position="20"/>
    </location>
</feature>
<evidence type="ECO:0000313" key="2">
    <source>
        <dbReference type="EMBL" id="CAA6830863.1"/>
    </source>
</evidence>
<sequence length="90" mass="10041">MTEKYIMMEPHPSDIKAGKDSKQVSATVNFVITIPHKMSLISTDKKTSFNSNTNNLLITNQKTNSHLFISQTKPIKLQQTSQGSYTIATP</sequence>